<dbReference type="SUPFAM" id="SSF54862">
    <property type="entry name" value="4Fe-4S ferredoxins"/>
    <property type="match status" value="1"/>
</dbReference>
<organism evidence="5 6">
    <name type="scientific">Oryzomonas rubra</name>
    <dbReference type="NCBI Taxonomy" id="2509454"/>
    <lineage>
        <taxon>Bacteria</taxon>
        <taxon>Pseudomonadati</taxon>
        <taxon>Thermodesulfobacteriota</taxon>
        <taxon>Desulfuromonadia</taxon>
        <taxon>Geobacterales</taxon>
        <taxon>Geobacteraceae</taxon>
        <taxon>Oryzomonas</taxon>
    </lineage>
</organism>
<dbReference type="InterPro" id="IPR017900">
    <property type="entry name" value="4Fe4S_Fe_S_CS"/>
</dbReference>
<accession>A0A5A9XP61</accession>
<keyword evidence="6" id="KW-1185">Reference proteome</keyword>
<name>A0A5A9XP61_9BACT</name>
<dbReference type="EMBL" id="SRSD01000001">
    <property type="protein sequence ID" value="KAA0894947.1"/>
    <property type="molecule type" value="Genomic_DNA"/>
</dbReference>
<evidence type="ECO:0000256" key="3">
    <source>
        <dbReference type="ARBA" id="ARBA00023014"/>
    </source>
</evidence>
<evidence type="ECO:0000313" key="5">
    <source>
        <dbReference type="EMBL" id="KAA0894947.1"/>
    </source>
</evidence>
<dbReference type="Pfam" id="PF12838">
    <property type="entry name" value="Fer4_7"/>
    <property type="match status" value="1"/>
</dbReference>
<dbReference type="Gene3D" id="3.30.70.20">
    <property type="match status" value="1"/>
</dbReference>
<dbReference type="GO" id="GO:0051536">
    <property type="term" value="F:iron-sulfur cluster binding"/>
    <property type="evidence" value="ECO:0007669"/>
    <property type="project" value="UniProtKB-KW"/>
</dbReference>
<keyword evidence="2" id="KW-0408">Iron</keyword>
<evidence type="ECO:0000256" key="2">
    <source>
        <dbReference type="ARBA" id="ARBA00023004"/>
    </source>
</evidence>
<dbReference type="GO" id="GO:0046872">
    <property type="term" value="F:metal ion binding"/>
    <property type="evidence" value="ECO:0007669"/>
    <property type="project" value="UniProtKB-KW"/>
</dbReference>
<evidence type="ECO:0000313" key="6">
    <source>
        <dbReference type="Proteomes" id="UP000324298"/>
    </source>
</evidence>
<feature type="domain" description="4Fe-4S ferredoxin-type" evidence="4">
    <location>
        <begin position="49"/>
        <end position="78"/>
    </location>
</feature>
<sequence length="78" mass="8031">METARSGPLLGSSPSVPRVAVDHCSGCGRCVAACLLHLVTLEQQGHRKAARIVSAERCTRCGACIASCPIGALITDTP</sequence>
<dbReference type="AlphaFoldDB" id="A0A5A9XP61"/>
<gene>
    <name evidence="5" type="ORF">ET418_00035</name>
</gene>
<dbReference type="Proteomes" id="UP000324298">
    <property type="component" value="Unassembled WGS sequence"/>
</dbReference>
<dbReference type="PROSITE" id="PS51379">
    <property type="entry name" value="4FE4S_FER_2"/>
    <property type="match status" value="2"/>
</dbReference>
<feature type="domain" description="4Fe-4S ferredoxin-type" evidence="4">
    <location>
        <begin position="15"/>
        <end position="44"/>
    </location>
</feature>
<protein>
    <submittedName>
        <fullName evidence="5">4Fe-4S dicluster domain-containing protein</fullName>
    </submittedName>
</protein>
<dbReference type="OrthoDB" id="9778602at2"/>
<evidence type="ECO:0000259" key="4">
    <source>
        <dbReference type="PROSITE" id="PS51379"/>
    </source>
</evidence>
<dbReference type="InterPro" id="IPR017896">
    <property type="entry name" value="4Fe4S_Fe-S-bd"/>
</dbReference>
<dbReference type="PROSITE" id="PS00198">
    <property type="entry name" value="4FE4S_FER_1"/>
    <property type="match status" value="1"/>
</dbReference>
<evidence type="ECO:0000256" key="1">
    <source>
        <dbReference type="ARBA" id="ARBA00022723"/>
    </source>
</evidence>
<proteinExistence type="predicted"/>
<keyword evidence="1" id="KW-0479">Metal-binding</keyword>
<comment type="caution">
    <text evidence="5">The sequence shown here is derived from an EMBL/GenBank/DDBJ whole genome shotgun (WGS) entry which is preliminary data.</text>
</comment>
<reference evidence="5 6" key="1">
    <citation type="submission" date="2019-04" db="EMBL/GenBank/DDBJ databases">
        <title>Geobacter ruber sp. nov., ferric-reducing bacteria isolated from paddy soil.</title>
        <authorList>
            <person name="Xu Z."/>
            <person name="Masuda Y."/>
            <person name="Itoh H."/>
            <person name="Senoo K."/>
        </authorList>
    </citation>
    <scope>NUCLEOTIDE SEQUENCE [LARGE SCALE GENOMIC DNA]</scope>
    <source>
        <strain evidence="5 6">Red88</strain>
    </source>
</reference>
<keyword evidence="3" id="KW-0411">Iron-sulfur</keyword>